<protein>
    <recommendedName>
        <fullName evidence="1">KIB1-4 beta-propeller domain-containing protein</fullName>
    </recommendedName>
</protein>
<evidence type="ECO:0000313" key="2">
    <source>
        <dbReference type="EMBL" id="KAK4581040.1"/>
    </source>
</evidence>
<dbReference type="PANTHER" id="PTHR44259:SF108">
    <property type="entry name" value="F-BOX PROTEIN SKIP23-LIKE"/>
    <property type="match status" value="1"/>
</dbReference>
<name>A0AAN7EWS4_QUERU</name>
<proteinExistence type="predicted"/>
<comment type="caution">
    <text evidence="2">The sequence shown here is derived from an EMBL/GenBank/DDBJ whole genome shotgun (WGS) entry which is preliminary data.</text>
</comment>
<dbReference type="AlphaFoldDB" id="A0AAN7EWS4"/>
<reference evidence="2 3" key="1">
    <citation type="journal article" date="2023" name="G3 (Bethesda)">
        <title>A haplotype-resolved chromosome-scale genome for Quercus rubra L. provides insights into the genetics of adaptive traits for red oak species.</title>
        <authorList>
            <person name="Kapoor B."/>
            <person name="Jenkins J."/>
            <person name="Schmutz J."/>
            <person name="Zhebentyayeva T."/>
            <person name="Kuelheim C."/>
            <person name="Coggeshall M."/>
            <person name="Heim C."/>
            <person name="Lasky J.R."/>
            <person name="Leites L."/>
            <person name="Islam-Faridi N."/>
            <person name="Romero-Severson J."/>
            <person name="DeLeo V.L."/>
            <person name="Lucas S.M."/>
            <person name="Lazic D."/>
            <person name="Gailing O."/>
            <person name="Carlson J."/>
            <person name="Staton M."/>
        </authorList>
    </citation>
    <scope>NUCLEOTIDE SEQUENCE [LARGE SCALE GENOMIC DNA]</scope>
    <source>
        <strain evidence="2">Pseudo-F2</strain>
    </source>
</reference>
<keyword evidence="3" id="KW-1185">Reference proteome</keyword>
<sequence>MDIKSLLAVCKQWNSVKLETTRPPFPLLMLSETLNTNLRSFFNLCDSKRYQLEISTFGGKRCWGSPHGWVVTLDPNSKAHLEHLEKGKQIILPSLNTIQTLAATEEWFLLIHKFIIFKQPSHESSFLVIAIFGPGFSLAFVRVEEGAALNRRGQDEWVLVANPDNFKFKDVACFNDQIYGLCDNGTLVRIELDAPWSAEVQVVSPHPEDVWEPQKLYLVELSGNLFGVFRYGYYYPLKRRYETVSFLVYKFNFDASSWEEVTDLEYHAVFVGDGNSWCCPTITIPSRSNSIYFTDDNWDWQMYPGGAYGGCDVGLFDMATGVIQPLPFGEDNPSSYSRPIWVTTTMRLF</sequence>
<feature type="domain" description="KIB1-4 beta-propeller" evidence="1">
    <location>
        <begin position="41"/>
        <end position="309"/>
    </location>
</feature>
<dbReference type="InterPro" id="IPR050942">
    <property type="entry name" value="F-box_BR-signaling"/>
</dbReference>
<dbReference type="EMBL" id="JAXUIC010000007">
    <property type="protein sequence ID" value="KAK4581040.1"/>
    <property type="molecule type" value="Genomic_DNA"/>
</dbReference>
<evidence type="ECO:0000313" key="3">
    <source>
        <dbReference type="Proteomes" id="UP001324115"/>
    </source>
</evidence>
<evidence type="ECO:0000259" key="1">
    <source>
        <dbReference type="Pfam" id="PF03478"/>
    </source>
</evidence>
<gene>
    <name evidence="2" type="ORF">RGQ29_024635</name>
</gene>
<accession>A0AAN7EWS4</accession>
<organism evidence="2 3">
    <name type="scientific">Quercus rubra</name>
    <name type="common">Northern red oak</name>
    <name type="synonym">Quercus borealis</name>
    <dbReference type="NCBI Taxonomy" id="3512"/>
    <lineage>
        <taxon>Eukaryota</taxon>
        <taxon>Viridiplantae</taxon>
        <taxon>Streptophyta</taxon>
        <taxon>Embryophyta</taxon>
        <taxon>Tracheophyta</taxon>
        <taxon>Spermatophyta</taxon>
        <taxon>Magnoliopsida</taxon>
        <taxon>eudicotyledons</taxon>
        <taxon>Gunneridae</taxon>
        <taxon>Pentapetalae</taxon>
        <taxon>rosids</taxon>
        <taxon>fabids</taxon>
        <taxon>Fagales</taxon>
        <taxon>Fagaceae</taxon>
        <taxon>Quercus</taxon>
    </lineage>
</organism>
<dbReference type="EMBL" id="JAXUIC010000007">
    <property type="protein sequence ID" value="KAK4581042.1"/>
    <property type="molecule type" value="Genomic_DNA"/>
</dbReference>
<dbReference type="EMBL" id="JAXUIC010000007">
    <property type="protein sequence ID" value="KAK4581041.1"/>
    <property type="molecule type" value="Genomic_DNA"/>
</dbReference>
<dbReference type="Proteomes" id="UP001324115">
    <property type="component" value="Unassembled WGS sequence"/>
</dbReference>
<dbReference type="InterPro" id="IPR005174">
    <property type="entry name" value="KIB1-4_b-propeller"/>
</dbReference>
<dbReference type="PANTHER" id="PTHR44259">
    <property type="entry name" value="OS07G0183000 PROTEIN-RELATED"/>
    <property type="match status" value="1"/>
</dbReference>
<dbReference type="Pfam" id="PF03478">
    <property type="entry name" value="Beta-prop_KIB1-4"/>
    <property type="match status" value="1"/>
</dbReference>